<accession>B2DD73</accession>
<dbReference type="Pfam" id="PF01032">
    <property type="entry name" value="FecCD"/>
    <property type="match status" value="1"/>
</dbReference>
<evidence type="ECO:0000256" key="3">
    <source>
        <dbReference type="ARBA" id="ARBA00022448"/>
    </source>
</evidence>
<evidence type="ECO:0000256" key="5">
    <source>
        <dbReference type="ARBA" id="ARBA00022692"/>
    </source>
</evidence>
<dbReference type="PANTHER" id="PTHR30472">
    <property type="entry name" value="FERRIC ENTEROBACTIN TRANSPORT SYSTEM PERMEASE PROTEIN"/>
    <property type="match status" value="1"/>
</dbReference>
<evidence type="ECO:0000256" key="8">
    <source>
        <dbReference type="SAM" id="Phobius"/>
    </source>
</evidence>
<dbReference type="PANTHER" id="PTHR30472:SF70">
    <property type="entry name" value="MOLYBDATE IMPORT SYSTEM PERMEASE PROTEIN MOLB"/>
    <property type="match status" value="1"/>
</dbReference>
<feature type="transmembrane region" description="Helical" evidence="8">
    <location>
        <begin position="297"/>
        <end position="318"/>
    </location>
</feature>
<dbReference type="Gene3D" id="1.10.3470.10">
    <property type="entry name" value="ABC transporter involved in vitamin B12 uptake, BtuC"/>
    <property type="match status" value="1"/>
</dbReference>
<proteinExistence type="inferred from homology"/>
<evidence type="ECO:0000313" key="9">
    <source>
        <dbReference type="EMBL" id="BAG28262.1"/>
    </source>
</evidence>
<evidence type="ECO:0000256" key="6">
    <source>
        <dbReference type="ARBA" id="ARBA00022989"/>
    </source>
</evidence>
<keyword evidence="6 8" id="KW-1133">Transmembrane helix</keyword>
<reference evidence="9" key="1">
    <citation type="journal article" date="2008" name="Appl. Microbiol. Biotechnol.">
        <title>Subtractive hybridization and random arbitrarily primed PCR analyses of a benzoate-assimilating bacterium, Desulfotignum balticum.</title>
        <authorList>
            <person name="Habe H."/>
            <person name="Kobuna A."/>
            <person name="Hosoda A."/>
            <person name="Kouzuma A."/>
            <person name="Yamane H."/>
            <person name="Nojiri H."/>
            <person name="Omori T."/>
            <person name="Watanabe K."/>
        </authorList>
    </citation>
    <scope>NUCLEOTIDE SEQUENCE</scope>
    <source>
        <strain evidence="9">DSM 7044</strain>
    </source>
</reference>
<dbReference type="InterPro" id="IPR000522">
    <property type="entry name" value="ABC_transptr_permease_BtuC"/>
</dbReference>
<dbReference type="GO" id="GO:0033214">
    <property type="term" value="P:siderophore-iron import into cell"/>
    <property type="evidence" value="ECO:0007669"/>
    <property type="project" value="TreeGrafter"/>
</dbReference>
<dbReference type="FunFam" id="1.10.3470.10:FF:000001">
    <property type="entry name" value="Vitamin B12 ABC transporter permease BtuC"/>
    <property type="match status" value="1"/>
</dbReference>
<dbReference type="InterPro" id="IPR037294">
    <property type="entry name" value="ABC_BtuC-like"/>
</dbReference>
<sequence length="394" mass="43314">MKDSEIIPLNEQNTMELEKNTSDETPSRLTRAKSEFIYVFQREKDIEEEKDAEVFSEKWKMLLLFSLVALLFLTAALSMTMGAYKITIADVYQVLSAHLNPYQISDQLNPLQKTIVWDLRFPRILLAMAIGIGLATAGAVFQGCFRNPLVEPYILGVSSGAAFGAALGIVFPAFYFSVQISAFLFGMIAVMGTYSLGRIRGETPVITLILAGVIIGSVFSALVSILKYVAHDTALREIVFWLMGGFYYTTWKDVLIVSPVVLICFVLQWSLGWKLNILSMGDEEARALGIHPERYKLILIIMATLCTAVSVSTVGIIAWVGLMMPHAARMVLGPDNRFVIPAAAMLGGVYLLVCDTLARTLTTAEIPIGILTSILGAPYLFYLLRSKGHTAFGG</sequence>
<keyword evidence="3" id="KW-0813">Transport</keyword>
<organism evidence="9">
    <name type="scientific">Desulfotignum balticum</name>
    <dbReference type="NCBI Taxonomy" id="115781"/>
    <lineage>
        <taxon>Bacteria</taxon>
        <taxon>Pseudomonadati</taxon>
        <taxon>Thermodesulfobacteriota</taxon>
        <taxon>Desulfobacteria</taxon>
        <taxon>Desulfobacterales</taxon>
        <taxon>Desulfobacteraceae</taxon>
        <taxon>Desulfotignum</taxon>
    </lineage>
</organism>
<dbReference type="GO" id="GO:0022857">
    <property type="term" value="F:transmembrane transporter activity"/>
    <property type="evidence" value="ECO:0007669"/>
    <property type="project" value="InterPro"/>
</dbReference>
<protein>
    <submittedName>
        <fullName evidence="9">Permease protein of iron ABC transporter</fullName>
    </submittedName>
</protein>
<dbReference type="SUPFAM" id="SSF81345">
    <property type="entry name" value="ABC transporter involved in vitamin B12 uptake, BtuC"/>
    <property type="match status" value="1"/>
</dbReference>
<feature type="transmembrane region" description="Helical" evidence="8">
    <location>
        <begin position="208"/>
        <end position="230"/>
    </location>
</feature>
<name>B2DD73_9BACT</name>
<keyword evidence="7 8" id="KW-0472">Membrane</keyword>
<comment type="similarity">
    <text evidence="2">Belongs to the binding-protein-dependent transport system permease family. FecCD subfamily.</text>
</comment>
<dbReference type="GO" id="GO:0005886">
    <property type="term" value="C:plasma membrane"/>
    <property type="evidence" value="ECO:0007669"/>
    <property type="project" value="UniProtKB-SubCell"/>
</dbReference>
<feature type="transmembrane region" description="Helical" evidence="8">
    <location>
        <begin position="153"/>
        <end position="174"/>
    </location>
</feature>
<dbReference type="EMBL" id="AB368180">
    <property type="protein sequence ID" value="BAG28262.1"/>
    <property type="molecule type" value="Genomic_DNA"/>
</dbReference>
<evidence type="ECO:0000256" key="2">
    <source>
        <dbReference type="ARBA" id="ARBA00007935"/>
    </source>
</evidence>
<dbReference type="CDD" id="cd06550">
    <property type="entry name" value="TM_ABC_iron-siderophores_like"/>
    <property type="match status" value="1"/>
</dbReference>
<feature type="transmembrane region" description="Helical" evidence="8">
    <location>
        <begin position="338"/>
        <end position="354"/>
    </location>
</feature>
<feature type="transmembrane region" description="Helical" evidence="8">
    <location>
        <begin position="62"/>
        <end position="84"/>
    </location>
</feature>
<feature type="transmembrane region" description="Helical" evidence="8">
    <location>
        <begin position="180"/>
        <end position="196"/>
    </location>
</feature>
<evidence type="ECO:0000256" key="1">
    <source>
        <dbReference type="ARBA" id="ARBA00004651"/>
    </source>
</evidence>
<comment type="subcellular location">
    <subcellularLocation>
        <location evidence="1">Cell membrane</location>
        <topology evidence="1">Multi-pass membrane protein</topology>
    </subcellularLocation>
</comment>
<evidence type="ECO:0000256" key="4">
    <source>
        <dbReference type="ARBA" id="ARBA00022475"/>
    </source>
</evidence>
<dbReference type="AlphaFoldDB" id="B2DD73"/>
<feature type="transmembrane region" description="Helical" evidence="8">
    <location>
        <begin position="366"/>
        <end position="384"/>
    </location>
</feature>
<feature type="transmembrane region" description="Helical" evidence="8">
    <location>
        <begin position="121"/>
        <end position="141"/>
    </location>
</feature>
<evidence type="ECO:0000256" key="7">
    <source>
        <dbReference type="ARBA" id="ARBA00023136"/>
    </source>
</evidence>
<keyword evidence="5 8" id="KW-0812">Transmembrane</keyword>
<feature type="transmembrane region" description="Helical" evidence="8">
    <location>
        <begin position="250"/>
        <end position="271"/>
    </location>
</feature>
<keyword evidence="4" id="KW-1003">Cell membrane</keyword>